<dbReference type="InParanoid" id="Q756L6"/>
<reference evidence="9" key="2">
    <citation type="journal article" date="2013" name="G3 (Bethesda)">
        <title>Genomes of Ashbya fungi isolated from insects reveal four mating-type loci, numerous translocations, lack of transposons, and distinct gene duplications.</title>
        <authorList>
            <person name="Dietrich F.S."/>
            <person name="Voegeli S."/>
            <person name="Kuo S."/>
            <person name="Philippsen P."/>
        </authorList>
    </citation>
    <scope>GENOME REANNOTATION</scope>
    <source>
        <strain evidence="9">ATCC 10895 / CBS 109.51 / FGSC 9923 / NRRL Y-1056</strain>
    </source>
</reference>
<gene>
    <name evidence="8" type="ORF">AGOS_AER238C</name>
</gene>
<dbReference type="FunCoup" id="Q756L6">
    <property type="interactions" value="189"/>
</dbReference>
<dbReference type="InterPro" id="IPR027417">
    <property type="entry name" value="P-loop_NTPase"/>
</dbReference>
<comment type="subcellular location">
    <subcellularLocation>
        <location evidence="1">Bud neck</location>
    </subcellularLocation>
</comment>
<evidence type="ECO:0000256" key="4">
    <source>
        <dbReference type="RuleBase" id="RU004560"/>
    </source>
</evidence>
<dbReference type="GeneID" id="4621305"/>
<protein>
    <submittedName>
        <fullName evidence="8">AER238Cp</fullName>
    </submittedName>
</protein>
<keyword evidence="2 4" id="KW-0547">Nucleotide-binding</keyword>
<name>Q756L6_EREGS</name>
<keyword evidence="9" id="KW-1185">Reference proteome</keyword>
<dbReference type="GO" id="GO:0015630">
    <property type="term" value="C:microtubule cytoskeleton"/>
    <property type="evidence" value="ECO:0000318"/>
    <property type="project" value="GO_Central"/>
</dbReference>
<dbReference type="RefSeq" id="NP_985095.1">
    <property type="nucleotide sequence ID" value="NM_210449.1"/>
</dbReference>
<dbReference type="InterPro" id="IPR016491">
    <property type="entry name" value="Septin"/>
</dbReference>
<dbReference type="HOGENOM" id="CLU_017718_8_0_1"/>
<dbReference type="EMBL" id="AE016818">
    <property type="protein sequence ID" value="AAS52919.1"/>
    <property type="molecule type" value="Genomic_DNA"/>
</dbReference>
<dbReference type="STRING" id="284811.Q756L6"/>
<evidence type="ECO:0000256" key="2">
    <source>
        <dbReference type="ARBA" id="ARBA00022741"/>
    </source>
</evidence>
<evidence type="ECO:0000256" key="3">
    <source>
        <dbReference type="ARBA" id="ARBA00023134"/>
    </source>
</evidence>
<dbReference type="PROSITE" id="PS51719">
    <property type="entry name" value="G_SEPTIN"/>
    <property type="match status" value="1"/>
</dbReference>
<dbReference type="KEGG" id="ago:AGOS_AER238C"/>
<evidence type="ECO:0000313" key="8">
    <source>
        <dbReference type="EMBL" id="AAS52919.1"/>
    </source>
</evidence>
<comment type="similarity">
    <text evidence="4">Belongs to the TRAFAC class TrmE-Era-EngA-EngB-Septin-like GTPase superfamily. Septin GTPase family.</text>
</comment>
<keyword evidence="5" id="KW-0175">Coiled coil</keyword>
<dbReference type="Proteomes" id="UP000000591">
    <property type="component" value="Chromosome V"/>
</dbReference>
<organism evidence="8 9">
    <name type="scientific">Eremothecium gossypii (strain ATCC 10895 / CBS 109.51 / FGSC 9923 / NRRL Y-1056)</name>
    <name type="common">Yeast</name>
    <name type="synonym">Ashbya gossypii</name>
    <dbReference type="NCBI Taxonomy" id="284811"/>
    <lineage>
        <taxon>Eukaryota</taxon>
        <taxon>Fungi</taxon>
        <taxon>Dikarya</taxon>
        <taxon>Ascomycota</taxon>
        <taxon>Saccharomycotina</taxon>
        <taxon>Saccharomycetes</taxon>
        <taxon>Saccharomycetales</taxon>
        <taxon>Saccharomycetaceae</taxon>
        <taxon>Eremothecium</taxon>
    </lineage>
</organism>
<dbReference type="PANTHER" id="PTHR18884">
    <property type="entry name" value="SEPTIN"/>
    <property type="match status" value="1"/>
</dbReference>
<dbReference type="InterPro" id="IPR030379">
    <property type="entry name" value="G_SEPTIN_dom"/>
</dbReference>
<feature type="coiled-coil region" evidence="5">
    <location>
        <begin position="361"/>
        <end position="388"/>
    </location>
</feature>
<dbReference type="PIRSF" id="PIRSF006698">
    <property type="entry name" value="Septin"/>
    <property type="match status" value="1"/>
</dbReference>
<dbReference type="GO" id="GO:0005525">
    <property type="term" value="F:GTP binding"/>
    <property type="evidence" value="ECO:0007669"/>
    <property type="project" value="UniProtKB-KW"/>
</dbReference>
<evidence type="ECO:0000256" key="6">
    <source>
        <dbReference type="SAM" id="MobiDB-lite"/>
    </source>
</evidence>
<evidence type="ECO:0000256" key="5">
    <source>
        <dbReference type="SAM" id="Coils"/>
    </source>
</evidence>
<dbReference type="Pfam" id="PF00735">
    <property type="entry name" value="Septin"/>
    <property type="match status" value="1"/>
</dbReference>
<dbReference type="GO" id="GO:0003924">
    <property type="term" value="F:GTPase activity"/>
    <property type="evidence" value="ECO:0000318"/>
    <property type="project" value="GO_Central"/>
</dbReference>
<accession>Q756L6</accession>
<sequence>MLNRSDGSLVGISNLPNQRYKIVSNKGGVFTLMCCGESGLGKTTFINTLFQTTLSPLENQNRRQQPIRKTAEVNVIRAMLEEKNFSLRVNVIDTPGFGDNVNNNKSWQTIIDFIDDQHDSYMRQEQQPYRSVKFDLRVHAVLYFIRPTGHGLKPLDIETMKRISTRANLIPVIAKADTLTAKELQDFKVRIRQVIEAQDICIFTPPLDEADQDDPAAMEHARQLVQSMPFAVIGSEKKFDNGSGSLVAARKYPWGLVEVENDAHCDFRKLRSLLLRTNLLDLILTTEELHYETYRRLRLEGNSAAAEEKDGTLPHPAPARKLSHNPKFKEEENALKKYFTDQVKAEEQRFRQWEQNIVSERIRLNGDLEEVQAKVKKLEEQVRALQLRKH</sequence>
<dbReference type="OrthoDB" id="416553at2759"/>
<reference evidence="8 9" key="1">
    <citation type="journal article" date="2004" name="Science">
        <title>The Ashbya gossypii genome as a tool for mapping the ancient Saccharomyces cerevisiae genome.</title>
        <authorList>
            <person name="Dietrich F.S."/>
            <person name="Voegeli S."/>
            <person name="Brachat S."/>
            <person name="Lerch A."/>
            <person name="Gates K."/>
            <person name="Steiner S."/>
            <person name="Mohr C."/>
            <person name="Pohlmann R."/>
            <person name="Luedi P."/>
            <person name="Choi S."/>
            <person name="Wing R.A."/>
            <person name="Flavier A."/>
            <person name="Gaffney T.D."/>
            <person name="Philippsen P."/>
        </authorList>
    </citation>
    <scope>NUCLEOTIDE SEQUENCE [LARGE SCALE GENOMIC DNA]</scope>
    <source>
        <strain evidence="9">ATCC 10895 / CBS 109.51 / FGSC 9923 / NRRL Y-1056</strain>
    </source>
</reference>
<dbReference type="AlphaFoldDB" id="Q756L6"/>
<dbReference type="FunFam" id="3.40.50.300:FF:000238">
    <property type="entry name" value="Cell division control 12"/>
    <property type="match status" value="1"/>
</dbReference>
<dbReference type="CDD" id="cd01850">
    <property type="entry name" value="CDC_Septin"/>
    <property type="match status" value="1"/>
</dbReference>
<dbReference type="OMA" id="EASHAEI"/>
<dbReference type="GO" id="GO:0061640">
    <property type="term" value="P:cytoskeleton-dependent cytokinesis"/>
    <property type="evidence" value="ECO:0000318"/>
    <property type="project" value="GO_Central"/>
</dbReference>
<dbReference type="GO" id="GO:0005940">
    <property type="term" value="C:septin ring"/>
    <property type="evidence" value="ECO:0000318"/>
    <property type="project" value="GO_Central"/>
</dbReference>
<evidence type="ECO:0000313" key="9">
    <source>
        <dbReference type="Proteomes" id="UP000000591"/>
    </source>
</evidence>
<proteinExistence type="inferred from homology"/>
<dbReference type="GO" id="GO:0008104">
    <property type="term" value="P:intracellular protein localization"/>
    <property type="evidence" value="ECO:0000318"/>
    <property type="project" value="GO_Central"/>
</dbReference>
<dbReference type="GO" id="GO:0032153">
    <property type="term" value="C:cell division site"/>
    <property type="evidence" value="ECO:0000318"/>
    <property type="project" value="GO_Central"/>
</dbReference>
<dbReference type="GO" id="GO:0060090">
    <property type="term" value="F:molecular adaptor activity"/>
    <property type="evidence" value="ECO:0000318"/>
    <property type="project" value="GO_Central"/>
</dbReference>
<dbReference type="GO" id="GO:0005935">
    <property type="term" value="C:cellular bud neck"/>
    <property type="evidence" value="ECO:0007669"/>
    <property type="project" value="UniProtKB-SubCell"/>
</dbReference>
<dbReference type="Gene3D" id="3.40.50.300">
    <property type="entry name" value="P-loop containing nucleotide triphosphate hydrolases"/>
    <property type="match status" value="1"/>
</dbReference>
<dbReference type="SUPFAM" id="SSF52540">
    <property type="entry name" value="P-loop containing nucleoside triphosphate hydrolases"/>
    <property type="match status" value="1"/>
</dbReference>
<dbReference type="eggNOG" id="KOG2655">
    <property type="taxonomic scope" value="Eukaryota"/>
</dbReference>
<keyword evidence="3 4" id="KW-0342">GTP-binding</keyword>
<dbReference type="GO" id="GO:0031105">
    <property type="term" value="C:septin complex"/>
    <property type="evidence" value="ECO:0000318"/>
    <property type="project" value="GO_Central"/>
</dbReference>
<feature type="domain" description="Septin-type G" evidence="7">
    <location>
        <begin position="26"/>
        <end position="301"/>
    </location>
</feature>
<feature type="region of interest" description="Disordered" evidence="6">
    <location>
        <begin position="305"/>
        <end position="327"/>
    </location>
</feature>
<evidence type="ECO:0000259" key="7">
    <source>
        <dbReference type="PROSITE" id="PS51719"/>
    </source>
</evidence>
<evidence type="ECO:0000256" key="1">
    <source>
        <dbReference type="ARBA" id="ARBA00004266"/>
    </source>
</evidence>